<evidence type="ECO:0000313" key="1">
    <source>
        <dbReference type="EMBL" id="TLQ42193.1"/>
    </source>
</evidence>
<proteinExistence type="predicted"/>
<dbReference type="EMBL" id="VAWE01000001">
    <property type="protein sequence ID" value="TLQ42193.1"/>
    <property type="molecule type" value="Genomic_DNA"/>
</dbReference>
<evidence type="ECO:0000313" key="2">
    <source>
        <dbReference type="Proteomes" id="UP000305921"/>
    </source>
</evidence>
<reference evidence="1 2" key="1">
    <citation type="submission" date="2019-05" db="EMBL/GenBank/DDBJ databases">
        <title>Streptomyces marianii sp. nov., a novel marine actinomycete from southern coast of India.</title>
        <authorList>
            <person name="Iniyan A.M."/>
            <person name="Wink J."/>
            <person name="Ramprasad E."/>
            <person name="Ramana C.V."/>
            <person name="Bunk B."/>
            <person name="Sproer C."/>
            <person name="Joseph F.-J.R.S."/>
            <person name="Vincent S.G.P."/>
        </authorList>
    </citation>
    <scope>NUCLEOTIDE SEQUENCE [LARGE SCALE GENOMIC DNA]</scope>
    <source>
        <strain evidence="1 2">ICN19</strain>
    </source>
</reference>
<dbReference type="Proteomes" id="UP000305921">
    <property type="component" value="Unassembled WGS sequence"/>
</dbReference>
<dbReference type="AlphaFoldDB" id="A0A5R9E2F3"/>
<name>A0A5R9E2F3_9ACTN</name>
<sequence length="142" mass="14622">MSFHPLETLGATGARMRAVLIACVLAALAIVAITCADHSHAHEEGHAHTATATLTPKTPAADALTDNRPALPHSAEVCLATAPKSRAGQETPSLRAAADAPALVTFVDPLGAAPPVAQRSRSGQHAVPSGRRTLADVCCWRI</sequence>
<comment type="caution">
    <text evidence="1">The sequence shown here is derived from an EMBL/GenBank/DDBJ whole genome shotgun (WGS) entry which is preliminary data.</text>
</comment>
<protein>
    <submittedName>
        <fullName evidence="1">Uncharacterized protein</fullName>
    </submittedName>
</protein>
<organism evidence="1 2">
    <name type="scientific">Streptomyces marianii</name>
    <dbReference type="NCBI Taxonomy" id="1817406"/>
    <lineage>
        <taxon>Bacteria</taxon>
        <taxon>Bacillati</taxon>
        <taxon>Actinomycetota</taxon>
        <taxon>Actinomycetes</taxon>
        <taxon>Kitasatosporales</taxon>
        <taxon>Streptomycetaceae</taxon>
        <taxon>Streptomyces</taxon>
    </lineage>
</organism>
<dbReference type="RefSeq" id="WP_138051601.1">
    <property type="nucleotide sequence ID" value="NZ_VAWE01000001.1"/>
</dbReference>
<accession>A0A5R9E2F3</accession>
<keyword evidence="2" id="KW-1185">Reference proteome</keyword>
<gene>
    <name evidence="1" type="ORF">FEF34_02160</name>
</gene>